<keyword evidence="3" id="KW-1185">Reference proteome</keyword>
<comment type="caution">
    <text evidence="2">The sequence shown here is derived from an EMBL/GenBank/DDBJ whole genome shotgun (WGS) entry which is preliminary data.</text>
</comment>
<dbReference type="OrthoDB" id="303313at2759"/>
<proteinExistence type="predicted"/>
<gene>
    <name evidence="2" type="ORF">PSON_ATCC_30995.1.T1300007</name>
</gene>
<feature type="compositionally biased region" description="Polar residues" evidence="1">
    <location>
        <begin position="428"/>
        <end position="439"/>
    </location>
</feature>
<feature type="compositionally biased region" description="Low complexity" evidence="1">
    <location>
        <begin position="412"/>
        <end position="427"/>
    </location>
</feature>
<dbReference type="AlphaFoldDB" id="A0A8S1R050"/>
<name>A0A8S1R050_9CILI</name>
<evidence type="ECO:0000256" key="1">
    <source>
        <dbReference type="SAM" id="MobiDB-lite"/>
    </source>
</evidence>
<reference evidence="2" key="1">
    <citation type="submission" date="2021-01" db="EMBL/GenBank/DDBJ databases">
        <authorList>
            <consortium name="Genoscope - CEA"/>
            <person name="William W."/>
        </authorList>
    </citation>
    <scope>NUCLEOTIDE SEQUENCE</scope>
</reference>
<feature type="compositionally biased region" description="Polar residues" evidence="1">
    <location>
        <begin position="400"/>
        <end position="411"/>
    </location>
</feature>
<evidence type="ECO:0000313" key="2">
    <source>
        <dbReference type="EMBL" id="CAD8121079.1"/>
    </source>
</evidence>
<dbReference type="PANTHER" id="PTHR31252">
    <property type="entry name" value="DUF4419 DOMAIN-CONTAINING PROTEIN"/>
    <property type="match status" value="1"/>
</dbReference>
<accession>A0A8S1R050</accession>
<protein>
    <submittedName>
        <fullName evidence="2">Uncharacterized protein</fullName>
    </submittedName>
</protein>
<sequence>MDTTIQKEVLIKEAYKESVQTINGDLNQNYDELTKLNSFEELKEKIVKKNNLLRHSFTDDINLYKIKNERLMFTNQFINTIHIAYYHHFPLCFSPDDIQLLIIQGFCTHIKLHAEKYRNKFVNFQGQQQLKIIVNELDRIEDYKWEEFPNTFSKLIKDQIGQERYKLCVHKYTTTNDVAQVCYEVSLMDTMQKYFKYVVGAGCGISKIKLLGTLQDWQQLRQNVEPLREFDLDWWIKEIIPILDQFINLYQGNVDKNFWENIYRFQHPDPKIYDPRPGFATGWITYFFPYRVNENASINDKEPFVKNEFSKTWDKFQEIFPEQFPSGVSKAPVTLEWQRKEIPIQFCSGYFGITLLDNTFLKPQLGWAILELNLSKVQQTKQSQKQQQLIPKVIQKPTQKPIQAQLQKQPAQPTQKPIQDQKQQPIKSTQIKQNTVTSNPKKETSKVNQSNSKPIQPKEFNFQPNLSKKK</sequence>
<feature type="region of interest" description="Disordered" evidence="1">
    <location>
        <begin position="400"/>
        <end position="470"/>
    </location>
</feature>
<dbReference type="InterPro" id="IPR025533">
    <property type="entry name" value="DUF4419"/>
</dbReference>
<dbReference type="Pfam" id="PF14388">
    <property type="entry name" value="DUF4419"/>
    <property type="match status" value="1"/>
</dbReference>
<evidence type="ECO:0000313" key="3">
    <source>
        <dbReference type="Proteomes" id="UP000692954"/>
    </source>
</evidence>
<dbReference type="PANTHER" id="PTHR31252:SF11">
    <property type="entry name" value="DUF4419 DOMAIN-CONTAINING PROTEIN"/>
    <property type="match status" value="1"/>
</dbReference>
<dbReference type="EMBL" id="CAJJDN010000130">
    <property type="protein sequence ID" value="CAD8121079.1"/>
    <property type="molecule type" value="Genomic_DNA"/>
</dbReference>
<dbReference type="Proteomes" id="UP000692954">
    <property type="component" value="Unassembled WGS sequence"/>
</dbReference>
<organism evidence="2 3">
    <name type="scientific">Paramecium sonneborni</name>
    <dbReference type="NCBI Taxonomy" id="65129"/>
    <lineage>
        <taxon>Eukaryota</taxon>
        <taxon>Sar</taxon>
        <taxon>Alveolata</taxon>
        <taxon>Ciliophora</taxon>
        <taxon>Intramacronucleata</taxon>
        <taxon>Oligohymenophorea</taxon>
        <taxon>Peniculida</taxon>
        <taxon>Parameciidae</taxon>
        <taxon>Paramecium</taxon>
    </lineage>
</organism>